<dbReference type="PANTHER" id="PTHR45708:SF67">
    <property type="entry name" value="CHITINASE"/>
    <property type="match status" value="1"/>
</dbReference>
<keyword evidence="5" id="KW-0146">Chitin degradation</keyword>
<evidence type="ECO:0000256" key="2">
    <source>
        <dbReference type="ARBA" id="ARBA00009121"/>
    </source>
</evidence>
<evidence type="ECO:0000256" key="4">
    <source>
        <dbReference type="ARBA" id="ARBA00022801"/>
    </source>
</evidence>
<dbReference type="InterPro" id="IPR001223">
    <property type="entry name" value="Glyco_hydro18_cat"/>
</dbReference>
<keyword evidence="6" id="KW-1015">Disulfide bond</keyword>
<dbReference type="Pfam" id="PF00704">
    <property type="entry name" value="Glyco_hydro_18"/>
    <property type="match status" value="1"/>
</dbReference>
<dbReference type="GO" id="GO:0006032">
    <property type="term" value="P:chitin catabolic process"/>
    <property type="evidence" value="ECO:0007669"/>
    <property type="project" value="UniProtKB-KW"/>
</dbReference>
<keyword evidence="4 10" id="KW-0378">Hydrolase</keyword>
<evidence type="ECO:0000256" key="9">
    <source>
        <dbReference type="ARBA" id="ARBA00023326"/>
    </source>
</evidence>
<keyword evidence="13" id="KW-1185">Reference proteome</keyword>
<protein>
    <recommendedName>
        <fullName evidence="3">chitinase</fullName>
        <ecNumber evidence="3">3.2.1.14</ecNumber>
    </recommendedName>
</protein>
<dbReference type="CDD" id="cd02877">
    <property type="entry name" value="GH18_hevamine_XipI_class_III"/>
    <property type="match status" value="1"/>
</dbReference>
<evidence type="ECO:0000256" key="8">
    <source>
        <dbReference type="ARBA" id="ARBA00023295"/>
    </source>
</evidence>
<evidence type="ECO:0000313" key="13">
    <source>
        <dbReference type="Proteomes" id="UP000796880"/>
    </source>
</evidence>
<comment type="caution">
    <text evidence="12">The sequence shown here is derived from an EMBL/GenBank/DDBJ whole genome shotgun (WGS) entry which is preliminary data.</text>
</comment>
<dbReference type="SUPFAM" id="SSF51445">
    <property type="entry name" value="(Trans)glycosidases"/>
    <property type="match status" value="1"/>
</dbReference>
<dbReference type="FunFam" id="3.20.20.80:FF:000015">
    <property type="entry name" value="Acidic endochitinase SE2"/>
    <property type="match status" value="1"/>
</dbReference>
<name>A0A8K0EAS4_9ROSA</name>
<evidence type="ECO:0000256" key="10">
    <source>
        <dbReference type="RuleBase" id="RU000489"/>
    </source>
</evidence>
<dbReference type="InterPro" id="IPR017853">
    <property type="entry name" value="GH"/>
</dbReference>
<evidence type="ECO:0000256" key="3">
    <source>
        <dbReference type="ARBA" id="ARBA00012729"/>
    </source>
</evidence>
<comment type="similarity">
    <text evidence="2">Belongs to the glycosyl hydrolase 18 family. Chitinase class II subfamily.</text>
</comment>
<dbReference type="AlphaFoldDB" id="A0A8K0EAS4"/>
<dbReference type="EMBL" id="VOIH02000008">
    <property type="protein sequence ID" value="KAF3439927.1"/>
    <property type="molecule type" value="Genomic_DNA"/>
</dbReference>
<dbReference type="EC" id="3.2.1.14" evidence="3"/>
<keyword evidence="9" id="KW-0624">Polysaccharide degradation</keyword>
<dbReference type="GO" id="GO:0005576">
    <property type="term" value="C:extracellular region"/>
    <property type="evidence" value="ECO:0007669"/>
    <property type="project" value="TreeGrafter"/>
</dbReference>
<dbReference type="PROSITE" id="PS01095">
    <property type="entry name" value="GH18_1"/>
    <property type="match status" value="1"/>
</dbReference>
<dbReference type="PANTHER" id="PTHR45708">
    <property type="entry name" value="ENDOCHITINASE"/>
    <property type="match status" value="1"/>
</dbReference>
<evidence type="ECO:0000256" key="6">
    <source>
        <dbReference type="ARBA" id="ARBA00023157"/>
    </source>
</evidence>
<dbReference type="GO" id="GO:0008843">
    <property type="term" value="F:endochitinase activity"/>
    <property type="evidence" value="ECO:0007669"/>
    <property type="project" value="UniProtKB-EC"/>
</dbReference>
<comment type="catalytic activity">
    <reaction evidence="1">
        <text>Random endo-hydrolysis of N-acetyl-beta-D-glucosaminide (1-&gt;4)-beta-linkages in chitin and chitodextrins.</text>
        <dbReference type="EC" id="3.2.1.14"/>
    </reaction>
</comment>
<accession>A0A8K0EAS4</accession>
<evidence type="ECO:0000313" key="12">
    <source>
        <dbReference type="EMBL" id="KAF3439927.1"/>
    </source>
</evidence>
<keyword evidence="8 10" id="KW-0326">Glycosidase</keyword>
<evidence type="ECO:0000256" key="5">
    <source>
        <dbReference type="ARBA" id="ARBA00023024"/>
    </source>
</evidence>
<dbReference type="InterPro" id="IPR050542">
    <property type="entry name" value="Glycosyl_Hydrlase18_Chitinase"/>
</dbReference>
<gene>
    <name evidence="12" type="ORF">FNV43_RR18205</name>
</gene>
<evidence type="ECO:0000256" key="7">
    <source>
        <dbReference type="ARBA" id="ARBA00023277"/>
    </source>
</evidence>
<dbReference type="OrthoDB" id="6020543at2759"/>
<evidence type="ECO:0000256" key="1">
    <source>
        <dbReference type="ARBA" id="ARBA00000822"/>
    </source>
</evidence>
<dbReference type="InterPro" id="IPR001579">
    <property type="entry name" value="Glyco_hydro_18_chit_AS"/>
</dbReference>
<feature type="domain" description="GH18" evidence="11">
    <location>
        <begin position="26"/>
        <end position="295"/>
    </location>
</feature>
<organism evidence="12 13">
    <name type="scientific">Rhamnella rubrinervis</name>
    <dbReference type="NCBI Taxonomy" id="2594499"/>
    <lineage>
        <taxon>Eukaryota</taxon>
        <taxon>Viridiplantae</taxon>
        <taxon>Streptophyta</taxon>
        <taxon>Embryophyta</taxon>
        <taxon>Tracheophyta</taxon>
        <taxon>Spermatophyta</taxon>
        <taxon>Magnoliopsida</taxon>
        <taxon>eudicotyledons</taxon>
        <taxon>Gunneridae</taxon>
        <taxon>Pentapetalae</taxon>
        <taxon>rosids</taxon>
        <taxon>fabids</taxon>
        <taxon>Rosales</taxon>
        <taxon>Rhamnaceae</taxon>
        <taxon>rhamnoid group</taxon>
        <taxon>Rhamneae</taxon>
        <taxon>Rhamnella</taxon>
    </lineage>
</organism>
<evidence type="ECO:0000259" key="11">
    <source>
        <dbReference type="PROSITE" id="PS51910"/>
    </source>
</evidence>
<sequence>MAIKLSQTLLLSLPTLLLLVFISDAGLLVVYWGQNGKEGSLANTCATGTYNIVNIAFLSTFGNGQQPQINLAGHCSPASNGCQSVSSDIKYCQNRDIKVLISIGGGAGSYTLSSDDDARNVADYIWNNFLGGQSESRPLGNAVLDGVDFDIEAGRLHYAALARRLSEHGQSSRKKVYLTAAPQCPFPDKHLNDALSTGLFDYVWAQFYNNYCQYSTNPNGFIRTWGKWGTIPAKKMFIGLPASPAAARSGYVSPQVLISQMLPYANKSAKYGGVMLWDRYYDVNSGYSSQIKSYV</sequence>
<dbReference type="PROSITE" id="PS51910">
    <property type="entry name" value="GH18_2"/>
    <property type="match status" value="1"/>
</dbReference>
<dbReference type="InterPro" id="IPR045321">
    <property type="entry name" value="Cts1-like"/>
</dbReference>
<dbReference type="GO" id="GO:0000272">
    <property type="term" value="P:polysaccharide catabolic process"/>
    <property type="evidence" value="ECO:0007669"/>
    <property type="project" value="UniProtKB-KW"/>
</dbReference>
<dbReference type="Proteomes" id="UP000796880">
    <property type="component" value="Unassembled WGS sequence"/>
</dbReference>
<proteinExistence type="inferred from homology"/>
<dbReference type="Gene3D" id="3.20.20.80">
    <property type="entry name" value="Glycosidases"/>
    <property type="match status" value="1"/>
</dbReference>
<reference evidence="12" key="1">
    <citation type="submission" date="2020-03" db="EMBL/GenBank/DDBJ databases">
        <title>A high-quality chromosome-level genome assembly of a woody plant with both climbing and erect habits, Rhamnella rubrinervis.</title>
        <authorList>
            <person name="Lu Z."/>
            <person name="Yang Y."/>
            <person name="Zhu X."/>
            <person name="Sun Y."/>
        </authorList>
    </citation>
    <scope>NUCLEOTIDE SEQUENCE</scope>
    <source>
        <strain evidence="12">BYM</strain>
        <tissue evidence="12">Leaf</tissue>
    </source>
</reference>
<keyword evidence="7" id="KW-0119">Carbohydrate metabolism</keyword>